<reference evidence="1" key="1">
    <citation type="submission" date="2014-07" db="EMBL/GenBank/DDBJ databases">
        <title>Identification of a novel salt tolerance gene in wild soybean by whole-genome sequencing.</title>
        <authorList>
            <person name="Lam H.-M."/>
            <person name="Qi X."/>
            <person name="Li M.-W."/>
            <person name="Liu X."/>
            <person name="Xie M."/>
            <person name="Ni M."/>
            <person name="Xu X."/>
        </authorList>
    </citation>
    <scope>NUCLEOTIDE SEQUENCE [LARGE SCALE GENOMIC DNA]</scope>
    <source>
        <tissue evidence="1">Root</tissue>
    </source>
</reference>
<name>A0A0B2QZK2_GLYSO</name>
<gene>
    <name evidence="1" type="ORF">glysoja_030460</name>
</gene>
<protein>
    <submittedName>
        <fullName evidence="1">Uncharacterized protein</fullName>
    </submittedName>
</protein>
<dbReference type="EMBL" id="KN654473">
    <property type="protein sequence ID" value="KHN25213.1"/>
    <property type="molecule type" value="Genomic_DNA"/>
</dbReference>
<organism evidence="1">
    <name type="scientific">Glycine soja</name>
    <name type="common">Wild soybean</name>
    <dbReference type="NCBI Taxonomy" id="3848"/>
    <lineage>
        <taxon>Eukaryota</taxon>
        <taxon>Viridiplantae</taxon>
        <taxon>Streptophyta</taxon>
        <taxon>Embryophyta</taxon>
        <taxon>Tracheophyta</taxon>
        <taxon>Spermatophyta</taxon>
        <taxon>Magnoliopsida</taxon>
        <taxon>eudicotyledons</taxon>
        <taxon>Gunneridae</taxon>
        <taxon>Pentapetalae</taxon>
        <taxon>rosids</taxon>
        <taxon>fabids</taxon>
        <taxon>Fabales</taxon>
        <taxon>Fabaceae</taxon>
        <taxon>Papilionoideae</taxon>
        <taxon>50 kb inversion clade</taxon>
        <taxon>NPAAA clade</taxon>
        <taxon>indigoferoid/millettioid clade</taxon>
        <taxon>Phaseoleae</taxon>
        <taxon>Glycine</taxon>
        <taxon>Glycine subgen. Soja</taxon>
    </lineage>
</organism>
<evidence type="ECO:0000313" key="1">
    <source>
        <dbReference type="EMBL" id="KHN25213.1"/>
    </source>
</evidence>
<accession>A0A0B2QZK2</accession>
<dbReference type="AlphaFoldDB" id="A0A0B2QZK2"/>
<dbReference type="Proteomes" id="UP000053555">
    <property type="component" value="Unassembled WGS sequence"/>
</dbReference>
<proteinExistence type="predicted"/>
<sequence length="70" mass="7851">MAKVAKPIFVPSSSHQLGSGPLKTGSMAIKKTPPELRKKWSVKWMKRRERGIGEKKLFCLLSVLYIGHTS</sequence>